<name>A0AAD9HHA8_9PEZI</name>
<comment type="caution">
    <text evidence="1">The sequence shown here is derived from an EMBL/GenBank/DDBJ whole genome shotgun (WGS) entry which is preliminary data.</text>
</comment>
<protein>
    <submittedName>
        <fullName evidence="1">Uncharacterized protein</fullName>
    </submittedName>
</protein>
<dbReference type="Proteomes" id="UP001232148">
    <property type="component" value="Unassembled WGS sequence"/>
</dbReference>
<evidence type="ECO:0000313" key="2">
    <source>
        <dbReference type="Proteomes" id="UP001232148"/>
    </source>
</evidence>
<dbReference type="AlphaFoldDB" id="A0AAD9HHA8"/>
<keyword evidence="2" id="KW-1185">Reference proteome</keyword>
<accession>A0AAD9HHA8</accession>
<proteinExistence type="predicted"/>
<dbReference type="EMBL" id="MU842872">
    <property type="protein sequence ID" value="KAK2028833.1"/>
    <property type="molecule type" value="Genomic_DNA"/>
</dbReference>
<organism evidence="1 2">
    <name type="scientific">Colletotrichum zoysiae</name>
    <dbReference type="NCBI Taxonomy" id="1216348"/>
    <lineage>
        <taxon>Eukaryota</taxon>
        <taxon>Fungi</taxon>
        <taxon>Dikarya</taxon>
        <taxon>Ascomycota</taxon>
        <taxon>Pezizomycotina</taxon>
        <taxon>Sordariomycetes</taxon>
        <taxon>Hypocreomycetidae</taxon>
        <taxon>Glomerellales</taxon>
        <taxon>Glomerellaceae</taxon>
        <taxon>Colletotrichum</taxon>
        <taxon>Colletotrichum graminicola species complex</taxon>
    </lineage>
</organism>
<evidence type="ECO:0000313" key="1">
    <source>
        <dbReference type="EMBL" id="KAK2028833.1"/>
    </source>
</evidence>
<gene>
    <name evidence="1" type="ORF">LX32DRAFT_383037</name>
</gene>
<reference evidence="1" key="1">
    <citation type="submission" date="2021-06" db="EMBL/GenBank/DDBJ databases">
        <title>Comparative genomics, transcriptomics and evolutionary studies reveal genomic signatures of adaptation to plant cell wall in hemibiotrophic fungi.</title>
        <authorList>
            <consortium name="DOE Joint Genome Institute"/>
            <person name="Baroncelli R."/>
            <person name="Diaz J.F."/>
            <person name="Benocci T."/>
            <person name="Peng M."/>
            <person name="Battaglia E."/>
            <person name="Haridas S."/>
            <person name="Andreopoulos W."/>
            <person name="Labutti K."/>
            <person name="Pangilinan J."/>
            <person name="Floch G.L."/>
            <person name="Makela M.R."/>
            <person name="Henrissat B."/>
            <person name="Grigoriev I.V."/>
            <person name="Crouch J.A."/>
            <person name="De Vries R.P."/>
            <person name="Sukno S.A."/>
            <person name="Thon M.R."/>
        </authorList>
    </citation>
    <scope>NUCLEOTIDE SEQUENCE</scope>
    <source>
        <strain evidence="1">MAFF235873</strain>
    </source>
</reference>
<sequence length="138" mass="15790">MSSPLTATNRALKLGFRILTRQPGKCNRERESSKHNETRLRCLQNTVPERPASAKRARNQSGSALARWLHPPNTKRFLRSFLLCLFSSPFTFNRNTILSRYAASQPLPCLRHSRSSLPDHRAARLRVVIALRFRDGLP</sequence>